<dbReference type="PROSITE" id="PS51257">
    <property type="entry name" value="PROKAR_LIPOPROTEIN"/>
    <property type="match status" value="1"/>
</dbReference>
<dbReference type="Gene3D" id="3.40.190.10">
    <property type="entry name" value="Periplasmic binding protein-like II"/>
    <property type="match status" value="2"/>
</dbReference>
<reference evidence="4 5" key="1">
    <citation type="submission" date="2022-02" db="EMBL/GenBank/DDBJ databases">
        <title>Paenibacillus sp. MBLB1776 Whole Genome Shotgun Sequencing.</title>
        <authorList>
            <person name="Hwang C.Y."/>
            <person name="Cho E.-S."/>
            <person name="Seo M.-J."/>
        </authorList>
    </citation>
    <scope>NUCLEOTIDE SEQUENCE [LARGE SCALE GENOMIC DNA]</scope>
    <source>
        <strain evidence="4 5">MBLB1776</strain>
    </source>
</reference>
<organism evidence="4 5">
    <name type="scientific">Paenibacillus aurantius</name>
    <dbReference type="NCBI Taxonomy" id="2918900"/>
    <lineage>
        <taxon>Bacteria</taxon>
        <taxon>Bacillati</taxon>
        <taxon>Bacillota</taxon>
        <taxon>Bacilli</taxon>
        <taxon>Bacillales</taxon>
        <taxon>Paenibacillaceae</taxon>
        <taxon>Paenibacillus</taxon>
    </lineage>
</organism>
<dbReference type="PANTHER" id="PTHR43649:SF33">
    <property type="entry name" value="POLYGALACTURONAN_RHAMNOGALACTURONAN-BINDING PROTEIN YTCQ"/>
    <property type="match status" value="1"/>
</dbReference>
<evidence type="ECO:0000313" key="4">
    <source>
        <dbReference type="EMBL" id="WNQ12010.1"/>
    </source>
</evidence>
<gene>
    <name evidence="4" type="ORF">MJA45_02820</name>
</gene>
<dbReference type="AlphaFoldDB" id="A0AA96RE37"/>
<dbReference type="RefSeq" id="WP_315605787.1">
    <property type="nucleotide sequence ID" value="NZ_CP130318.1"/>
</dbReference>
<proteinExistence type="predicted"/>
<sequence>MFSSKRLGAAIVSIALAATAVAGCGGTESTGTPSPAGTAKGSEGKASDNSKKLDISVSFFNIGSAFPDRNSDPFLKFLQDKFNVNIVDKVISYADYKEKYQLWAASGDLPDIFSDDVVNTDQYYSRIKQGIIRPLPSDLSKYPNVQKVLQQDDTKGLTVDGKFYMIPRLTYQNTDQWAIERAVVVRKDWMEKLGLKDPVTYDDYLNLFKAFALKDPDGNGKDDTVGLTFRTSTFLLPLAGGTFPNVINGSWVKENGRYLPYYASDKMKDVVKQLRQLYTEKAIDQDFAIMKPNDGFDKFGQGKVGALGVQGTANALNSLKNSWNKYNKDTKLEDVIKIIPISWAAADGNRYRYSAVTFWSESYFSSKVDDEKMDRILQIYNWLLSDEFMTFKRYGFEGKDYKKEGDKFVITRDQDSSGKYKSLGSLYPSFGGLFGALAAWGQWLEMEDNPVNKVNYGEQLWSLSNNMYKSSVASLKPVPSNFKVELLYTPAKAKLSAVNPTEDIIKVILGKEDPVSMWDTIVKGYNGKGLQQAIKEVNEEVQKQGLDK</sequence>
<keyword evidence="1 3" id="KW-0732">Signal</keyword>
<feature type="chain" id="PRO_5041648524" description="ABC transporter substrate-binding protein" evidence="3">
    <location>
        <begin position="23"/>
        <end position="548"/>
    </location>
</feature>
<evidence type="ECO:0000256" key="1">
    <source>
        <dbReference type="ARBA" id="ARBA00022729"/>
    </source>
</evidence>
<evidence type="ECO:0000256" key="2">
    <source>
        <dbReference type="SAM" id="MobiDB-lite"/>
    </source>
</evidence>
<protein>
    <recommendedName>
        <fullName evidence="6">ABC transporter substrate-binding protein</fullName>
    </recommendedName>
</protein>
<dbReference type="InterPro" id="IPR050490">
    <property type="entry name" value="Bact_solute-bd_prot1"/>
</dbReference>
<evidence type="ECO:0008006" key="6">
    <source>
        <dbReference type="Google" id="ProtNLM"/>
    </source>
</evidence>
<name>A0AA96RE37_9BACL</name>
<dbReference type="PANTHER" id="PTHR43649">
    <property type="entry name" value="ARABINOSE-BINDING PROTEIN-RELATED"/>
    <property type="match status" value="1"/>
</dbReference>
<dbReference type="EMBL" id="CP130318">
    <property type="protein sequence ID" value="WNQ12010.1"/>
    <property type="molecule type" value="Genomic_DNA"/>
</dbReference>
<accession>A0AA96RE37</accession>
<dbReference type="Proteomes" id="UP001305702">
    <property type="component" value="Chromosome"/>
</dbReference>
<evidence type="ECO:0000256" key="3">
    <source>
        <dbReference type="SAM" id="SignalP"/>
    </source>
</evidence>
<feature type="signal peptide" evidence="3">
    <location>
        <begin position="1"/>
        <end position="22"/>
    </location>
</feature>
<evidence type="ECO:0000313" key="5">
    <source>
        <dbReference type="Proteomes" id="UP001305702"/>
    </source>
</evidence>
<dbReference type="KEGG" id="paun:MJA45_02820"/>
<feature type="region of interest" description="Disordered" evidence="2">
    <location>
        <begin position="27"/>
        <end position="49"/>
    </location>
</feature>
<keyword evidence="5" id="KW-1185">Reference proteome</keyword>
<dbReference type="SUPFAM" id="SSF53850">
    <property type="entry name" value="Periplasmic binding protein-like II"/>
    <property type="match status" value="1"/>
</dbReference>